<dbReference type="AlphaFoldDB" id="A0A453DN96"/>
<sequence length="65" mass="7134">MLCQCFTNLPDCEHQKKTTRQYNNSSKINYIPGALVSHGAFCCCCRNGRSFALPVLIGIVNGGHC</sequence>
<keyword evidence="2" id="KW-1185">Reference proteome</keyword>
<name>A0A453DN96_AEGTS</name>
<proteinExistence type="predicted"/>
<reference evidence="2" key="1">
    <citation type="journal article" date="2014" name="Science">
        <title>Ancient hybridizations among the ancestral genomes of bread wheat.</title>
        <authorList>
            <consortium name="International Wheat Genome Sequencing Consortium,"/>
            <person name="Marcussen T."/>
            <person name="Sandve S.R."/>
            <person name="Heier L."/>
            <person name="Spannagl M."/>
            <person name="Pfeifer M."/>
            <person name="Jakobsen K.S."/>
            <person name="Wulff B.B."/>
            <person name="Steuernagel B."/>
            <person name="Mayer K.F."/>
            <person name="Olsen O.A."/>
        </authorList>
    </citation>
    <scope>NUCLEOTIDE SEQUENCE [LARGE SCALE GENOMIC DNA]</scope>
    <source>
        <strain evidence="2">cv. AL8/78</strain>
    </source>
</reference>
<evidence type="ECO:0000313" key="2">
    <source>
        <dbReference type="Proteomes" id="UP000015105"/>
    </source>
</evidence>
<dbReference type="Gramene" id="AET3Gv20006400.1">
    <property type="protein sequence ID" value="AET3Gv20006400.1"/>
    <property type="gene ID" value="AET3Gv20006400"/>
</dbReference>
<accession>A0A453DN96</accession>
<dbReference type="EnsemblPlants" id="AET3Gv20006400.1">
    <property type="protein sequence ID" value="AET3Gv20006400.1"/>
    <property type="gene ID" value="AET3Gv20006400"/>
</dbReference>
<reference evidence="2" key="2">
    <citation type="journal article" date="2017" name="Nat. Plants">
        <title>The Aegilops tauschii genome reveals multiple impacts of transposons.</title>
        <authorList>
            <person name="Zhao G."/>
            <person name="Zou C."/>
            <person name="Li K."/>
            <person name="Wang K."/>
            <person name="Li T."/>
            <person name="Gao L."/>
            <person name="Zhang X."/>
            <person name="Wang H."/>
            <person name="Yang Z."/>
            <person name="Liu X."/>
            <person name="Jiang W."/>
            <person name="Mao L."/>
            <person name="Kong X."/>
            <person name="Jiao Y."/>
            <person name="Jia J."/>
        </authorList>
    </citation>
    <scope>NUCLEOTIDE SEQUENCE [LARGE SCALE GENOMIC DNA]</scope>
    <source>
        <strain evidence="2">cv. AL8/78</strain>
    </source>
</reference>
<protein>
    <submittedName>
        <fullName evidence="1">Uncharacterized protein</fullName>
    </submittedName>
</protein>
<reference evidence="1" key="4">
    <citation type="submission" date="2019-03" db="UniProtKB">
        <authorList>
            <consortium name="EnsemblPlants"/>
        </authorList>
    </citation>
    <scope>IDENTIFICATION</scope>
</reference>
<organism evidence="1 2">
    <name type="scientific">Aegilops tauschii subsp. strangulata</name>
    <name type="common">Goatgrass</name>
    <dbReference type="NCBI Taxonomy" id="200361"/>
    <lineage>
        <taxon>Eukaryota</taxon>
        <taxon>Viridiplantae</taxon>
        <taxon>Streptophyta</taxon>
        <taxon>Embryophyta</taxon>
        <taxon>Tracheophyta</taxon>
        <taxon>Spermatophyta</taxon>
        <taxon>Magnoliopsida</taxon>
        <taxon>Liliopsida</taxon>
        <taxon>Poales</taxon>
        <taxon>Poaceae</taxon>
        <taxon>BOP clade</taxon>
        <taxon>Pooideae</taxon>
        <taxon>Triticodae</taxon>
        <taxon>Triticeae</taxon>
        <taxon>Triticinae</taxon>
        <taxon>Aegilops</taxon>
    </lineage>
</organism>
<dbReference type="Proteomes" id="UP000015105">
    <property type="component" value="Chromosome 3D"/>
</dbReference>
<evidence type="ECO:0000313" key="1">
    <source>
        <dbReference type="EnsemblPlants" id="AET3Gv20006400.1"/>
    </source>
</evidence>
<reference evidence="1" key="3">
    <citation type="journal article" date="2017" name="Nature">
        <title>Genome sequence of the progenitor of the wheat D genome Aegilops tauschii.</title>
        <authorList>
            <person name="Luo M.C."/>
            <person name="Gu Y.Q."/>
            <person name="Puiu D."/>
            <person name="Wang H."/>
            <person name="Twardziok S.O."/>
            <person name="Deal K.R."/>
            <person name="Huo N."/>
            <person name="Zhu T."/>
            <person name="Wang L."/>
            <person name="Wang Y."/>
            <person name="McGuire P.E."/>
            <person name="Liu S."/>
            <person name="Long H."/>
            <person name="Ramasamy R.K."/>
            <person name="Rodriguez J.C."/>
            <person name="Van S.L."/>
            <person name="Yuan L."/>
            <person name="Wang Z."/>
            <person name="Xia Z."/>
            <person name="Xiao L."/>
            <person name="Anderson O.D."/>
            <person name="Ouyang S."/>
            <person name="Liang Y."/>
            <person name="Zimin A.V."/>
            <person name="Pertea G."/>
            <person name="Qi P."/>
            <person name="Bennetzen J.L."/>
            <person name="Dai X."/>
            <person name="Dawson M.W."/>
            <person name="Muller H.G."/>
            <person name="Kugler K."/>
            <person name="Rivarola-Duarte L."/>
            <person name="Spannagl M."/>
            <person name="Mayer K.F.X."/>
            <person name="Lu F.H."/>
            <person name="Bevan M.W."/>
            <person name="Leroy P."/>
            <person name="Li P."/>
            <person name="You F.M."/>
            <person name="Sun Q."/>
            <person name="Liu Z."/>
            <person name="Lyons E."/>
            <person name="Wicker T."/>
            <person name="Salzberg S.L."/>
            <person name="Devos K.M."/>
            <person name="Dvorak J."/>
        </authorList>
    </citation>
    <scope>NUCLEOTIDE SEQUENCE [LARGE SCALE GENOMIC DNA]</scope>
    <source>
        <strain evidence="1">cv. AL8/78</strain>
    </source>
</reference>
<reference evidence="1" key="5">
    <citation type="journal article" date="2021" name="G3 (Bethesda)">
        <title>Aegilops tauschii genome assembly Aet v5.0 features greater sequence contiguity and improved annotation.</title>
        <authorList>
            <person name="Wang L."/>
            <person name="Zhu T."/>
            <person name="Rodriguez J.C."/>
            <person name="Deal K.R."/>
            <person name="Dubcovsky J."/>
            <person name="McGuire P.E."/>
            <person name="Lux T."/>
            <person name="Spannagl M."/>
            <person name="Mayer K.F.X."/>
            <person name="Baldrich P."/>
            <person name="Meyers B.C."/>
            <person name="Huo N."/>
            <person name="Gu Y.Q."/>
            <person name="Zhou H."/>
            <person name="Devos K.M."/>
            <person name="Bennetzen J.L."/>
            <person name="Unver T."/>
            <person name="Budak H."/>
            <person name="Gulick P.J."/>
            <person name="Galiba G."/>
            <person name="Kalapos B."/>
            <person name="Nelson D.R."/>
            <person name="Li P."/>
            <person name="You F.M."/>
            <person name="Luo M.C."/>
            <person name="Dvorak J."/>
        </authorList>
    </citation>
    <scope>NUCLEOTIDE SEQUENCE [LARGE SCALE GENOMIC DNA]</scope>
    <source>
        <strain evidence="1">cv. AL8/78</strain>
    </source>
</reference>